<dbReference type="Gene3D" id="2.40.50.430">
    <property type="match status" value="1"/>
</dbReference>
<organism evidence="4">
    <name type="scientific">Blastocystis hominis</name>
    <dbReference type="NCBI Taxonomy" id="12968"/>
    <lineage>
        <taxon>Eukaryota</taxon>
        <taxon>Sar</taxon>
        <taxon>Stramenopiles</taxon>
        <taxon>Bigyra</taxon>
        <taxon>Opalozoa</taxon>
        <taxon>Opalinata</taxon>
        <taxon>Blastocystidae</taxon>
        <taxon>Blastocystis</taxon>
    </lineage>
</organism>
<protein>
    <recommendedName>
        <fullName evidence="3">DNA polymerase delta subunit OB-fold domain-containing protein</fullName>
    </recommendedName>
</protein>
<accession>D8M2Z0</accession>
<dbReference type="InterPro" id="IPR040663">
    <property type="entry name" value="DNA_pol_D_N"/>
</dbReference>
<keyword evidence="5" id="KW-1185">Reference proteome</keyword>
<feature type="domain" description="DNA polymerase delta subunit OB-fold" evidence="3">
    <location>
        <begin position="1"/>
        <end position="113"/>
    </location>
</feature>
<dbReference type="PANTHER" id="PTHR10416:SF0">
    <property type="entry name" value="DNA POLYMERASE DELTA SUBUNIT 2"/>
    <property type="match status" value="1"/>
</dbReference>
<evidence type="ECO:0000256" key="2">
    <source>
        <dbReference type="ARBA" id="ARBA00022705"/>
    </source>
</evidence>
<dbReference type="GO" id="GO:0043625">
    <property type="term" value="C:delta DNA polymerase complex"/>
    <property type="evidence" value="ECO:0007669"/>
    <property type="project" value="TreeGrafter"/>
</dbReference>
<dbReference type="AlphaFoldDB" id="D8M2Z0"/>
<dbReference type="Proteomes" id="UP000008312">
    <property type="component" value="Unassembled WGS sequence"/>
</dbReference>
<dbReference type="GO" id="GO:0006271">
    <property type="term" value="P:DNA strand elongation involved in DNA replication"/>
    <property type="evidence" value="ECO:0007669"/>
    <property type="project" value="TreeGrafter"/>
</dbReference>
<dbReference type="RefSeq" id="XP_012896761.1">
    <property type="nucleotide sequence ID" value="XM_013041307.1"/>
</dbReference>
<name>D8M2Z0_BLAHO</name>
<reference evidence="4" key="1">
    <citation type="submission" date="2010-02" db="EMBL/GenBank/DDBJ databases">
        <title>Sequencing and annotation of the Blastocystis hominis genome.</title>
        <authorList>
            <person name="Wincker P."/>
        </authorList>
    </citation>
    <scope>NUCLEOTIDE SEQUENCE</scope>
    <source>
        <strain evidence="4">Singapore isolate B</strain>
    </source>
</reference>
<dbReference type="InterPro" id="IPR024826">
    <property type="entry name" value="DNA_pol_delta/II_ssu"/>
</dbReference>
<dbReference type="EMBL" id="FN668650">
    <property type="protein sequence ID" value="CBK22713.2"/>
    <property type="molecule type" value="Genomic_DNA"/>
</dbReference>
<dbReference type="Pfam" id="PF18018">
    <property type="entry name" value="DNA_pol_D_N"/>
    <property type="match status" value="1"/>
</dbReference>
<keyword evidence="2" id="KW-0235">DNA replication</keyword>
<evidence type="ECO:0000313" key="5">
    <source>
        <dbReference type="Proteomes" id="UP000008312"/>
    </source>
</evidence>
<dbReference type="InParanoid" id="D8M2Z0"/>
<dbReference type="PANTHER" id="PTHR10416">
    <property type="entry name" value="DNA POLYMERASE DELTA SUBUNIT 2"/>
    <property type="match status" value="1"/>
</dbReference>
<dbReference type="OrthoDB" id="3763at2759"/>
<gene>
    <name evidence="4" type="ORF">GSBLH_T00007083001</name>
</gene>
<sequence length="122" mass="13719">MKPLLIDACKRKWGDTIPIVEEIRNVKCQEDCIIIGTIYKDLSLFKSILNEKVSSAFNPQLIGTQFLPKNSLHGPLSQEGDPIILEDSTTRIMIKDFKDPIVTGVVMAIRGEVRVSLHGLEW</sequence>
<comment type="similarity">
    <text evidence="1">Belongs to the DNA polymerase delta/II small subunit family.</text>
</comment>
<dbReference type="GeneID" id="24923207"/>
<evidence type="ECO:0000256" key="1">
    <source>
        <dbReference type="ARBA" id="ARBA00006035"/>
    </source>
</evidence>
<evidence type="ECO:0000259" key="3">
    <source>
        <dbReference type="Pfam" id="PF18018"/>
    </source>
</evidence>
<proteinExistence type="inferred from homology"/>
<evidence type="ECO:0000313" key="4">
    <source>
        <dbReference type="EMBL" id="CBK22713.2"/>
    </source>
</evidence>